<dbReference type="GO" id="GO:0005506">
    <property type="term" value="F:iron ion binding"/>
    <property type="evidence" value="ECO:0007669"/>
    <property type="project" value="InterPro"/>
</dbReference>
<evidence type="ECO:0000256" key="5">
    <source>
        <dbReference type="ARBA" id="ARBA00022723"/>
    </source>
</evidence>
<evidence type="ECO:0000256" key="1">
    <source>
        <dbReference type="ARBA" id="ARBA00001971"/>
    </source>
</evidence>
<feature type="binding site" description="axial binding residue" evidence="9">
    <location>
        <position position="478"/>
    </location>
    <ligand>
        <name>heme</name>
        <dbReference type="ChEBI" id="CHEBI:30413"/>
    </ligand>
    <ligandPart>
        <name>Fe</name>
        <dbReference type="ChEBI" id="CHEBI:18248"/>
    </ligandPart>
</feature>
<dbReference type="PRINTS" id="PR00385">
    <property type="entry name" value="P450"/>
</dbReference>
<protein>
    <submittedName>
        <fullName evidence="10">Cytochrome P450</fullName>
    </submittedName>
</protein>
<dbReference type="Gene3D" id="1.10.630.10">
    <property type="entry name" value="Cytochrome P450"/>
    <property type="match status" value="1"/>
</dbReference>
<evidence type="ECO:0000313" key="11">
    <source>
        <dbReference type="Proteomes" id="UP000308197"/>
    </source>
</evidence>
<evidence type="ECO:0000256" key="2">
    <source>
        <dbReference type="ARBA" id="ARBA00005179"/>
    </source>
</evidence>
<keyword evidence="6" id="KW-0560">Oxidoreductase</keyword>
<name>A0A5C3PQ37_9APHY</name>
<keyword evidence="7 9" id="KW-0408">Iron</keyword>
<dbReference type="PANTHER" id="PTHR24305:SF166">
    <property type="entry name" value="CYTOCHROME P450 12A4, MITOCHONDRIAL-RELATED"/>
    <property type="match status" value="1"/>
</dbReference>
<dbReference type="STRING" id="1314778.A0A5C3PQ37"/>
<evidence type="ECO:0000256" key="8">
    <source>
        <dbReference type="ARBA" id="ARBA00023033"/>
    </source>
</evidence>
<accession>A0A5C3PQ37</accession>
<dbReference type="InParanoid" id="A0A5C3PQ37"/>
<keyword evidence="8" id="KW-0503">Monooxygenase</keyword>
<evidence type="ECO:0000256" key="9">
    <source>
        <dbReference type="PIRSR" id="PIRSR602401-1"/>
    </source>
</evidence>
<dbReference type="InterPro" id="IPR002401">
    <property type="entry name" value="Cyt_P450_E_grp-I"/>
</dbReference>
<sequence>MPLLSIIALGLVFYAPLLIMWKARASSQSPLNNIPGPQATSWLKGHMGQLFHRDAYQFRKDISERYGRVVRILGLFSKPQLFVFDPISLHTILVKEHHIFEEPATHLVGNSIAFGPGLASVAGDQHKKQRKLLNPAFSIAHLRETLPMMYDVAYRLRAAVSARLEGDEWTDIDLMGWVSRTALELVAQAGLGSSLDSLEDDHASPYGEALKSFIPALLPIALFRRVLPFLVKIGSPSFRRRIVDLIPYQPLRNVKSIIDVLDANARKIVSEKIDAVRRGDEAGDGKDILSRLVRANMEASGDEVMSEEEIVGQVSTLVFAATDTTSSAVARILHLLAEHQDVQEKLRREIVQARSDGDLTFDELFELPYLEAVCRETLRLYAPVSFVSKTARQDTVLPLSEPIQGVNGHEIERLHVPKGTNVFVGIYAANRAKDLWGEDAEEWKPERWLAPLPDTLVQARMPGVYSNMMTFLGGGRACIGFKFSQCEMKVVLSILLESFAFKLSETSIRWNTASVHYPSSMASDKAQLPLKVRRLVRA</sequence>
<dbReference type="EMBL" id="ML211009">
    <property type="protein sequence ID" value="TFK91894.1"/>
    <property type="molecule type" value="Genomic_DNA"/>
</dbReference>
<dbReference type="PRINTS" id="PR00463">
    <property type="entry name" value="EP450I"/>
</dbReference>
<gene>
    <name evidence="10" type="ORF">K466DRAFT_481770</name>
</gene>
<dbReference type="SUPFAM" id="SSF48264">
    <property type="entry name" value="Cytochrome P450"/>
    <property type="match status" value="1"/>
</dbReference>
<comment type="similarity">
    <text evidence="3">Belongs to the cytochrome P450 family.</text>
</comment>
<evidence type="ECO:0000256" key="3">
    <source>
        <dbReference type="ARBA" id="ARBA00010617"/>
    </source>
</evidence>
<dbReference type="InterPro" id="IPR050121">
    <property type="entry name" value="Cytochrome_P450_monoxygenase"/>
</dbReference>
<dbReference type="PANTHER" id="PTHR24305">
    <property type="entry name" value="CYTOCHROME P450"/>
    <property type="match status" value="1"/>
</dbReference>
<comment type="pathway">
    <text evidence="2">Secondary metabolite biosynthesis.</text>
</comment>
<evidence type="ECO:0000256" key="4">
    <source>
        <dbReference type="ARBA" id="ARBA00022617"/>
    </source>
</evidence>
<dbReference type="GO" id="GO:0016705">
    <property type="term" value="F:oxidoreductase activity, acting on paired donors, with incorporation or reduction of molecular oxygen"/>
    <property type="evidence" value="ECO:0007669"/>
    <property type="project" value="InterPro"/>
</dbReference>
<proteinExistence type="inferred from homology"/>
<evidence type="ECO:0000313" key="10">
    <source>
        <dbReference type="EMBL" id="TFK91894.1"/>
    </source>
</evidence>
<dbReference type="GO" id="GO:0020037">
    <property type="term" value="F:heme binding"/>
    <property type="evidence" value="ECO:0007669"/>
    <property type="project" value="InterPro"/>
</dbReference>
<organism evidence="10 11">
    <name type="scientific">Polyporus arcularius HHB13444</name>
    <dbReference type="NCBI Taxonomy" id="1314778"/>
    <lineage>
        <taxon>Eukaryota</taxon>
        <taxon>Fungi</taxon>
        <taxon>Dikarya</taxon>
        <taxon>Basidiomycota</taxon>
        <taxon>Agaricomycotina</taxon>
        <taxon>Agaricomycetes</taxon>
        <taxon>Polyporales</taxon>
        <taxon>Polyporaceae</taxon>
        <taxon>Polyporus</taxon>
    </lineage>
</organism>
<dbReference type="AlphaFoldDB" id="A0A5C3PQ37"/>
<keyword evidence="5 9" id="KW-0479">Metal-binding</keyword>
<dbReference type="CDD" id="cd11069">
    <property type="entry name" value="CYP_FUM15-like"/>
    <property type="match status" value="1"/>
</dbReference>
<dbReference type="Proteomes" id="UP000308197">
    <property type="component" value="Unassembled WGS sequence"/>
</dbReference>
<keyword evidence="11" id="KW-1185">Reference proteome</keyword>
<evidence type="ECO:0000256" key="7">
    <source>
        <dbReference type="ARBA" id="ARBA00023004"/>
    </source>
</evidence>
<dbReference type="GO" id="GO:0004497">
    <property type="term" value="F:monooxygenase activity"/>
    <property type="evidence" value="ECO:0007669"/>
    <property type="project" value="UniProtKB-KW"/>
</dbReference>
<dbReference type="Pfam" id="PF00067">
    <property type="entry name" value="p450"/>
    <property type="match status" value="1"/>
</dbReference>
<dbReference type="InterPro" id="IPR001128">
    <property type="entry name" value="Cyt_P450"/>
</dbReference>
<comment type="cofactor">
    <cofactor evidence="1 9">
        <name>heme</name>
        <dbReference type="ChEBI" id="CHEBI:30413"/>
    </cofactor>
</comment>
<evidence type="ECO:0000256" key="6">
    <source>
        <dbReference type="ARBA" id="ARBA00023002"/>
    </source>
</evidence>
<keyword evidence="4 9" id="KW-0349">Heme</keyword>
<reference evidence="10 11" key="1">
    <citation type="journal article" date="2019" name="Nat. Ecol. Evol.">
        <title>Megaphylogeny resolves global patterns of mushroom evolution.</title>
        <authorList>
            <person name="Varga T."/>
            <person name="Krizsan K."/>
            <person name="Foldi C."/>
            <person name="Dima B."/>
            <person name="Sanchez-Garcia M."/>
            <person name="Sanchez-Ramirez S."/>
            <person name="Szollosi G.J."/>
            <person name="Szarkandi J.G."/>
            <person name="Papp V."/>
            <person name="Albert L."/>
            <person name="Andreopoulos W."/>
            <person name="Angelini C."/>
            <person name="Antonin V."/>
            <person name="Barry K.W."/>
            <person name="Bougher N.L."/>
            <person name="Buchanan P."/>
            <person name="Buyck B."/>
            <person name="Bense V."/>
            <person name="Catcheside P."/>
            <person name="Chovatia M."/>
            <person name="Cooper J."/>
            <person name="Damon W."/>
            <person name="Desjardin D."/>
            <person name="Finy P."/>
            <person name="Geml J."/>
            <person name="Haridas S."/>
            <person name="Hughes K."/>
            <person name="Justo A."/>
            <person name="Karasinski D."/>
            <person name="Kautmanova I."/>
            <person name="Kiss B."/>
            <person name="Kocsube S."/>
            <person name="Kotiranta H."/>
            <person name="LaButti K.M."/>
            <person name="Lechner B.E."/>
            <person name="Liimatainen K."/>
            <person name="Lipzen A."/>
            <person name="Lukacs Z."/>
            <person name="Mihaltcheva S."/>
            <person name="Morgado L.N."/>
            <person name="Niskanen T."/>
            <person name="Noordeloos M.E."/>
            <person name="Ohm R.A."/>
            <person name="Ortiz-Santana B."/>
            <person name="Ovrebo C."/>
            <person name="Racz N."/>
            <person name="Riley R."/>
            <person name="Savchenko A."/>
            <person name="Shiryaev A."/>
            <person name="Soop K."/>
            <person name="Spirin V."/>
            <person name="Szebenyi C."/>
            <person name="Tomsovsky M."/>
            <person name="Tulloss R.E."/>
            <person name="Uehling J."/>
            <person name="Grigoriev I.V."/>
            <person name="Vagvolgyi C."/>
            <person name="Papp T."/>
            <person name="Martin F.M."/>
            <person name="Miettinen O."/>
            <person name="Hibbett D.S."/>
            <person name="Nagy L.G."/>
        </authorList>
    </citation>
    <scope>NUCLEOTIDE SEQUENCE [LARGE SCALE GENOMIC DNA]</scope>
    <source>
        <strain evidence="10 11">HHB13444</strain>
    </source>
</reference>
<dbReference type="InterPro" id="IPR036396">
    <property type="entry name" value="Cyt_P450_sf"/>
</dbReference>